<evidence type="ECO:0000313" key="1">
    <source>
        <dbReference type="EMBL" id="HJD97304.1"/>
    </source>
</evidence>
<dbReference type="Pfam" id="PF11950">
    <property type="entry name" value="DUF3467"/>
    <property type="match status" value="1"/>
</dbReference>
<reference evidence="1" key="1">
    <citation type="journal article" date="2021" name="PeerJ">
        <title>Extensive microbial diversity within the chicken gut microbiome revealed by metagenomics and culture.</title>
        <authorList>
            <person name="Gilroy R."/>
            <person name="Ravi A."/>
            <person name="Getino M."/>
            <person name="Pursley I."/>
            <person name="Horton D.L."/>
            <person name="Alikhan N.F."/>
            <person name="Baker D."/>
            <person name="Gharbi K."/>
            <person name="Hall N."/>
            <person name="Watson M."/>
            <person name="Adriaenssens E.M."/>
            <person name="Foster-Nyarko E."/>
            <person name="Jarju S."/>
            <person name="Secka A."/>
            <person name="Antonio M."/>
            <person name="Oren A."/>
            <person name="Chaudhuri R.R."/>
            <person name="La Ragione R."/>
            <person name="Hildebrand F."/>
            <person name="Pallen M.J."/>
        </authorList>
    </citation>
    <scope>NUCLEOTIDE SEQUENCE</scope>
    <source>
        <strain evidence="1">ChiGjej2B2-19336</strain>
    </source>
</reference>
<proteinExistence type="predicted"/>
<name>A0A921AWT2_9BACT</name>
<evidence type="ECO:0000313" key="2">
    <source>
        <dbReference type="Proteomes" id="UP000698963"/>
    </source>
</evidence>
<comment type="caution">
    <text evidence="1">The sequence shown here is derived from an EMBL/GenBank/DDBJ whole genome shotgun (WGS) entry which is preliminary data.</text>
</comment>
<sequence length="102" mass="11260">MSEEQKIGLHVESAGIRTSYANAFQVRYGEGEFFLNCGVSRMEPSSDAALAGNLVVEMQDRIAMTPQGAKRLAATLIRTLQEYEGRFGPIEPFSAERKSEES</sequence>
<dbReference type="Proteomes" id="UP000698963">
    <property type="component" value="Unassembled WGS sequence"/>
</dbReference>
<organism evidence="1 2">
    <name type="scientific">Mailhella massiliensis</name>
    <dbReference type="NCBI Taxonomy" id="1903261"/>
    <lineage>
        <taxon>Bacteria</taxon>
        <taxon>Pseudomonadati</taxon>
        <taxon>Thermodesulfobacteriota</taxon>
        <taxon>Desulfovibrionia</taxon>
        <taxon>Desulfovibrionales</taxon>
        <taxon>Desulfovibrionaceae</taxon>
        <taxon>Mailhella</taxon>
    </lineage>
</organism>
<dbReference type="InterPro" id="IPR021857">
    <property type="entry name" value="DUF3467"/>
</dbReference>
<dbReference type="AlphaFoldDB" id="A0A921AWT2"/>
<dbReference type="EMBL" id="DYZA01000132">
    <property type="protein sequence ID" value="HJD97304.1"/>
    <property type="molecule type" value="Genomic_DNA"/>
</dbReference>
<accession>A0A921AWT2</accession>
<dbReference type="RefSeq" id="WP_304122297.1">
    <property type="nucleotide sequence ID" value="NZ_DYZA01000132.1"/>
</dbReference>
<protein>
    <submittedName>
        <fullName evidence="1">DUF3467 domain-containing protein</fullName>
    </submittedName>
</protein>
<reference evidence="1" key="2">
    <citation type="submission" date="2021-09" db="EMBL/GenBank/DDBJ databases">
        <authorList>
            <person name="Gilroy R."/>
        </authorList>
    </citation>
    <scope>NUCLEOTIDE SEQUENCE</scope>
    <source>
        <strain evidence="1">ChiGjej2B2-19336</strain>
    </source>
</reference>
<gene>
    <name evidence="1" type="ORF">K8W16_06640</name>
</gene>